<protein>
    <submittedName>
        <fullName evidence="1">Uncharacterized protein</fullName>
    </submittedName>
</protein>
<organism evidence="1 3">
    <name type="scientific">Tulasnella calospora MUT 4182</name>
    <dbReference type="NCBI Taxonomy" id="1051891"/>
    <lineage>
        <taxon>Eukaryota</taxon>
        <taxon>Fungi</taxon>
        <taxon>Dikarya</taxon>
        <taxon>Basidiomycota</taxon>
        <taxon>Agaricomycotina</taxon>
        <taxon>Agaricomycetes</taxon>
        <taxon>Cantharellales</taxon>
        <taxon>Tulasnellaceae</taxon>
        <taxon>Tulasnella</taxon>
    </lineage>
</organism>
<keyword evidence="3" id="KW-1185">Reference proteome</keyword>
<evidence type="ECO:0000313" key="3">
    <source>
        <dbReference type="Proteomes" id="UP000054248"/>
    </source>
</evidence>
<dbReference type="HOGENOM" id="CLU_2706621_0_0_1"/>
<dbReference type="EMBL" id="KN823029">
    <property type="protein sequence ID" value="KIO26100.1"/>
    <property type="molecule type" value="Genomic_DNA"/>
</dbReference>
<gene>
    <name evidence="2" type="ORF">M407DRAFT_243822</name>
    <name evidence="1" type="ORF">M407DRAFT_246281</name>
</gene>
<accession>A0A0C3LC81</accession>
<dbReference type="AlphaFoldDB" id="A0A0C3LC81"/>
<reference evidence="3" key="2">
    <citation type="submission" date="2015-01" db="EMBL/GenBank/DDBJ databases">
        <title>Evolutionary Origins and Diversification of the Mycorrhizal Mutualists.</title>
        <authorList>
            <consortium name="DOE Joint Genome Institute"/>
            <consortium name="Mycorrhizal Genomics Consortium"/>
            <person name="Kohler A."/>
            <person name="Kuo A."/>
            <person name="Nagy L.G."/>
            <person name="Floudas D."/>
            <person name="Copeland A."/>
            <person name="Barry K.W."/>
            <person name="Cichocki N."/>
            <person name="Veneault-Fourrey C."/>
            <person name="LaButti K."/>
            <person name="Lindquist E.A."/>
            <person name="Lipzen A."/>
            <person name="Lundell T."/>
            <person name="Morin E."/>
            <person name="Murat C."/>
            <person name="Riley R."/>
            <person name="Ohm R."/>
            <person name="Sun H."/>
            <person name="Tunlid A."/>
            <person name="Henrissat B."/>
            <person name="Grigoriev I.V."/>
            <person name="Hibbett D.S."/>
            <person name="Martin F."/>
        </authorList>
    </citation>
    <scope>NUCLEOTIDE SEQUENCE [LARGE SCALE GENOMIC DNA]</scope>
    <source>
        <strain evidence="2 3">MUT 4182</strain>
    </source>
</reference>
<sequence length="73" mass="8314">MEYMHWKFKAKLVRQVERFSSNANRSILRLEGETSRAVCCHGLLLKTGLVGRVNKRVAQIQNGTTEDHEAGRS</sequence>
<evidence type="ECO:0000313" key="1">
    <source>
        <dbReference type="EMBL" id="KIO19097.1"/>
    </source>
</evidence>
<evidence type="ECO:0000313" key="2">
    <source>
        <dbReference type="EMBL" id="KIO26100.1"/>
    </source>
</evidence>
<dbReference type="Proteomes" id="UP000054248">
    <property type="component" value="Unassembled WGS sequence"/>
</dbReference>
<reference evidence="1" key="3">
    <citation type="submission" date="2015-02" db="EMBL/GenBank/DDBJ databases">
        <title>Evolutionary Origins and Diversification of the Mycorrhizal Mutualists.</title>
        <authorList>
            <consortium name="DOE Joint Genome Institute"/>
            <consortium name="Mycorrhizal Genomics Consortium"/>
            <person name="Kohler A."/>
            <person name="Kuo A."/>
            <person name="Nagy L.G."/>
            <person name="Floudas D."/>
            <person name="Copeland A."/>
            <person name="Barry K.W."/>
            <person name="Cichocki N."/>
            <person name="Veneault-Fourrey C."/>
            <person name="LaButti K."/>
            <person name="Lindquist E.A."/>
            <person name="Lipzen A."/>
            <person name="Lundell T."/>
            <person name="Morin E."/>
            <person name="Murat C."/>
            <person name="Riley R."/>
            <person name="Ohm R."/>
            <person name="Sun H."/>
            <person name="Tunlid A."/>
            <person name="Henrissat B."/>
            <person name="Grigoriev I.V."/>
            <person name="Hibbett D.S."/>
            <person name="Martin F."/>
        </authorList>
    </citation>
    <scope>NUCLEOTIDE SEQUENCE</scope>
    <source>
        <strain evidence="1">MUT 4182</strain>
    </source>
</reference>
<proteinExistence type="predicted"/>
<dbReference type="EMBL" id="KN823241">
    <property type="protein sequence ID" value="KIO19097.1"/>
    <property type="molecule type" value="Genomic_DNA"/>
</dbReference>
<reference evidence="1 3" key="1">
    <citation type="submission" date="2014-04" db="EMBL/GenBank/DDBJ databases">
        <authorList>
            <consortium name="DOE Joint Genome Institute"/>
            <person name="Kuo A."/>
            <person name="Girlanda M."/>
            <person name="Perotto S."/>
            <person name="Kohler A."/>
            <person name="Nagy L.G."/>
            <person name="Floudas D."/>
            <person name="Copeland A."/>
            <person name="Barry K.W."/>
            <person name="Cichocki N."/>
            <person name="Veneault-Fourrey C."/>
            <person name="LaButti K."/>
            <person name="Lindquist E.A."/>
            <person name="Lipzen A."/>
            <person name="Lundell T."/>
            <person name="Morin E."/>
            <person name="Murat C."/>
            <person name="Sun H."/>
            <person name="Tunlid A."/>
            <person name="Henrissat B."/>
            <person name="Grigoriev I.V."/>
            <person name="Hibbett D.S."/>
            <person name="Martin F."/>
            <person name="Nordberg H.P."/>
            <person name="Cantor M.N."/>
            <person name="Hua S.X."/>
        </authorList>
    </citation>
    <scope>NUCLEOTIDE SEQUENCE [LARGE SCALE GENOMIC DNA]</scope>
    <source>
        <strain evidence="1 3">MUT 4182</strain>
    </source>
</reference>
<name>A0A0C3LC81_9AGAM</name>